<dbReference type="Pfam" id="PF00023">
    <property type="entry name" value="Ank"/>
    <property type="match status" value="2"/>
</dbReference>
<protein>
    <submittedName>
        <fullName evidence="5">Ankyrin repeat</fullName>
    </submittedName>
</protein>
<evidence type="ECO:0000256" key="1">
    <source>
        <dbReference type="ARBA" id="ARBA00022737"/>
    </source>
</evidence>
<dbReference type="Gene3D" id="3.30.40.10">
    <property type="entry name" value="Zinc/RING finger domain, C3HC4 (zinc finger)"/>
    <property type="match status" value="1"/>
</dbReference>
<evidence type="ECO:0000259" key="4">
    <source>
        <dbReference type="SMART" id="SM00184"/>
    </source>
</evidence>
<dbReference type="EMBL" id="CP097506">
    <property type="protein sequence ID" value="URD99755.1"/>
    <property type="molecule type" value="Genomic_DNA"/>
</dbReference>
<evidence type="ECO:0000313" key="6">
    <source>
        <dbReference type="Proteomes" id="UP001055439"/>
    </source>
</evidence>
<dbReference type="InterPro" id="IPR001841">
    <property type="entry name" value="Znf_RING"/>
</dbReference>
<dbReference type="PANTHER" id="PTHR24166:SF45">
    <property type="entry name" value="E3 UBIQUITIN-PROTEIN LIGASE XBAT35"/>
    <property type="match status" value="1"/>
</dbReference>
<dbReference type="SUPFAM" id="SSF48403">
    <property type="entry name" value="Ankyrin repeat"/>
    <property type="match status" value="1"/>
</dbReference>
<dbReference type="SMART" id="SM00248">
    <property type="entry name" value="ANK"/>
    <property type="match status" value="3"/>
</dbReference>
<dbReference type="Proteomes" id="UP001055439">
    <property type="component" value="Chromosome 4"/>
</dbReference>
<evidence type="ECO:0000256" key="3">
    <source>
        <dbReference type="SAM" id="MobiDB-lite"/>
    </source>
</evidence>
<evidence type="ECO:0000313" key="5">
    <source>
        <dbReference type="EMBL" id="URD99755.1"/>
    </source>
</evidence>
<dbReference type="InterPro" id="IPR002110">
    <property type="entry name" value="Ankyrin_rpt"/>
</dbReference>
<feature type="region of interest" description="Disordered" evidence="3">
    <location>
        <begin position="278"/>
        <end position="299"/>
    </location>
</feature>
<dbReference type="PANTHER" id="PTHR24166">
    <property type="entry name" value="ROLLING PEBBLES, ISOFORM B"/>
    <property type="match status" value="1"/>
</dbReference>
<dbReference type="SUPFAM" id="SSF57850">
    <property type="entry name" value="RING/U-box"/>
    <property type="match status" value="1"/>
</dbReference>
<organism evidence="5 6">
    <name type="scientific">Musa troglodytarum</name>
    <name type="common">fe'i banana</name>
    <dbReference type="NCBI Taxonomy" id="320322"/>
    <lineage>
        <taxon>Eukaryota</taxon>
        <taxon>Viridiplantae</taxon>
        <taxon>Streptophyta</taxon>
        <taxon>Embryophyta</taxon>
        <taxon>Tracheophyta</taxon>
        <taxon>Spermatophyta</taxon>
        <taxon>Magnoliopsida</taxon>
        <taxon>Liliopsida</taxon>
        <taxon>Zingiberales</taxon>
        <taxon>Musaceae</taxon>
        <taxon>Musa</taxon>
    </lineage>
</organism>
<sequence>MGLQQSKEELLYQQVNYGNIEGIKALRSQGAGLEWMDKEGKTPLIVACLRHDLLPVAKILIELGANVNVYRAGCHAGTPLHHAAKRDLEQTVHLLLSNGANPFIMNDDCHTALDLAREKGHCNVVRAIESRTSLFNGWLREIYGPGFLEALVPQKLTQKMGFLEALLPQLLTRKIWAVVLPCDARNPTRPLKFELAIYSDLQTARPRTVVSLWKAHIEEPKFNQVDPAVIIVDKATRARYKFLSAHEGDKEQLQWFFSSCQGFSQATNSLPVMPIDVSMPSPPQMISSASTQSTAAPTSNPEDLELAMAINASIQTAISEGVLDIQPNPQTSNTNDWGSSSDNSTYNGWDTPNAETSSKMNGQGSTNEPYASNGWEVQLTTSASQPNVQNPDIPVIQSSQGAPPTKLFPSAPPVTEDTFSDGPIHYPSIDCSPIDTKMPAVEDAPGTAEAKDGSTSSFSKPGSSEDQAEGKSSSGCCVICLDAPAEGACIPCGHMAGCMSCLRDIEAKNWGCPICRAKINQVIKLYAV</sequence>
<evidence type="ECO:0000256" key="2">
    <source>
        <dbReference type="ARBA" id="ARBA00023043"/>
    </source>
</evidence>
<keyword evidence="6" id="KW-1185">Reference proteome</keyword>
<gene>
    <name evidence="5" type="ORF">MUK42_30378</name>
</gene>
<dbReference type="Gene3D" id="1.25.40.20">
    <property type="entry name" value="Ankyrin repeat-containing domain"/>
    <property type="match status" value="1"/>
</dbReference>
<feature type="region of interest" description="Disordered" evidence="3">
    <location>
        <begin position="324"/>
        <end position="370"/>
    </location>
</feature>
<dbReference type="InterPro" id="IPR036770">
    <property type="entry name" value="Ankyrin_rpt-contain_sf"/>
</dbReference>
<dbReference type="CDD" id="cd23129">
    <property type="entry name" value="RING-HC_XBAT35-like"/>
    <property type="match status" value="1"/>
</dbReference>
<keyword evidence="2" id="KW-0040">ANK repeat</keyword>
<feature type="compositionally biased region" description="Low complexity" evidence="3">
    <location>
        <begin position="287"/>
        <end position="299"/>
    </location>
</feature>
<dbReference type="InterPro" id="IPR050889">
    <property type="entry name" value="Dendritic_Spine_Reg/Scaffold"/>
</dbReference>
<feature type="compositionally biased region" description="Low complexity" evidence="3">
    <location>
        <begin position="454"/>
        <end position="464"/>
    </location>
</feature>
<feature type="region of interest" description="Disordered" evidence="3">
    <location>
        <begin position="431"/>
        <end position="472"/>
    </location>
</feature>
<dbReference type="Pfam" id="PF13920">
    <property type="entry name" value="zf-C3HC4_3"/>
    <property type="match status" value="1"/>
</dbReference>
<proteinExistence type="predicted"/>
<name>A0A9E7FPL1_9LILI</name>
<reference evidence="5" key="1">
    <citation type="submission" date="2022-05" db="EMBL/GenBank/DDBJ databases">
        <title>The Musa troglodytarum L. genome provides insights into the mechanism of non-climacteric behaviour and enrichment of carotenoids.</title>
        <authorList>
            <person name="Wang J."/>
        </authorList>
    </citation>
    <scope>NUCLEOTIDE SEQUENCE</scope>
    <source>
        <tissue evidence="5">Leaf</tissue>
    </source>
</reference>
<feature type="compositionally biased region" description="Polar residues" evidence="3">
    <location>
        <begin position="327"/>
        <end position="370"/>
    </location>
</feature>
<dbReference type="SMART" id="SM00184">
    <property type="entry name" value="RING"/>
    <property type="match status" value="1"/>
</dbReference>
<dbReference type="InterPro" id="IPR013083">
    <property type="entry name" value="Znf_RING/FYVE/PHD"/>
</dbReference>
<feature type="domain" description="RING-type" evidence="4">
    <location>
        <begin position="477"/>
        <end position="515"/>
    </location>
</feature>
<dbReference type="AlphaFoldDB" id="A0A9E7FPL1"/>
<keyword evidence="1" id="KW-0677">Repeat</keyword>
<dbReference type="OrthoDB" id="1711136at2759"/>
<accession>A0A9E7FPL1</accession>